<sequence length="305" mass="35450">MINIPKPAKPVLHLPQLEANRFNQLQTRHWGPGDHFNKSGGLQLDLNHIAQPIIYLHIVPTHNYNEQLNLTVLTRGYGSRIRVKGDASPVDHRSRLMIMVWINDGLGEINAMNVTARNESVMAGASPPLLFPKAWILHIEQEGKEKPIWRREEMIGEVEKKRKWLMRLPRRKKVFIDDIKPWNNSYKLKVQVMKLWKLWRSKKIVSIEMVLEDATGTRIHASIDEDLIQIYEGKVSEGVAFFISNFTLVNYATEYRTNPFPYKLTFYRTTNITPCDDFPSYLPNKYLKNFSEIHSGIFKNDVLIG</sequence>
<dbReference type="GO" id="GO:0006289">
    <property type="term" value="P:nucleotide-excision repair"/>
    <property type="evidence" value="ECO:0000318"/>
    <property type="project" value="GO_Central"/>
</dbReference>
<name>A0A078F6N5_BRANA</name>
<dbReference type="GO" id="GO:0051321">
    <property type="term" value="P:meiotic cell cycle"/>
    <property type="evidence" value="ECO:0000318"/>
    <property type="project" value="GO_Central"/>
</dbReference>
<dbReference type="GO" id="GO:0000724">
    <property type="term" value="P:double-strand break repair via homologous recombination"/>
    <property type="evidence" value="ECO:0000318"/>
    <property type="project" value="GO_Central"/>
</dbReference>
<dbReference type="Gramene" id="CDY07328">
    <property type="protein sequence ID" value="CDY07328"/>
    <property type="gene ID" value="GSBRNA2T00124240001"/>
</dbReference>
<evidence type="ECO:0000313" key="2">
    <source>
        <dbReference type="EMBL" id="CDY07328.1"/>
    </source>
</evidence>
<dbReference type="STRING" id="3708.A0A078F6N5"/>
<dbReference type="Pfam" id="PF02721">
    <property type="entry name" value="DUF223"/>
    <property type="match status" value="1"/>
</dbReference>
<dbReference type="GO" id="GO:0003684">
    <property type="term" value="F:damaged DNA binding"/>
    <property type="evidence" value="ECO:0000318"/>
    <property type="project" value="GO_Central"/>
</dbReference>
<dbReference type="InterPro" id="IPR003871">
    <property type="entry name" value="RFA1B/D_OB_1st"/>
</dbReference>
<dbReference type="CDD" id="cd04480">
    <property type="entry name" value="RPA1_DBD_A_like"/>
    <property type="match status" value="1"/>
</dbReference>
<proteinExistence type="predicted"/>
<reference evidence="2 3" key="1">
    <citation type="journal article" date="2014" name="Science">
        <title>Plant genetics. Early allopolyploid evolution in the post-Neolithic Brassica napus oilseed genome.</title>
        <authorList>
            <person name="Chalhoub B."/>
            <person name="Denoeud F."/>
            <person name="Liu S."/>
            <person name="Parkin I.A."/>
            <person name="Tang H."/>
            <person name="Wang X."/>
            <person name="Chiquet J."/>
            <person name="Belcram H."/>
            <person name="Tong C."/>
            <person name="Samans B."/>
            <person name="Correa M."/>
            <person name="Da Silva C."/>
            <person name="Just J."/>
            <person name="Falentin C."/>
            <person name="Koh C.S."/>
            <person name="Le Clainche I."/>
            <person name="Bernard M."/>
            <person name="Bento P."/>
            <person name="Noel B."/>
            <person name="Labadie K."/>
            <person name="Alberti A."/>
            <person name="Charles M."/>
            <person name="Arnaud D."/>
            <person name="Guo H."/>
            <person name="Daviaud C."/>
            <person name="Alamery S."/>
            <person name="Jabbari K."/>
            <person name="Zhao M."/>
            <person name="Edger P.P."/>
            <person name="Chelaifa H."/>
            <person name="Tack D."/>
            <person name="Lassalle G."/>
            <person name="Mestiri I."/>
            <person name="Schnel N."/>
            <person name="Le Paslier M.C."/>
            <person name="Fan G."/>
            <person name="Renault V."/>
            <person name="Bayer P.E."/>
            <person name="Golicz A.A."/>
            <person name="Manoli S."/>
            <person name="Lee T.H."/>
            <person name="Thi V.H."/>
            <person name="Chalabi S."/>
            <person name="Hu Q."/>
            <person name="Fan C."/>
            <person name="Tollenaere R."/>
            <person name="Lu Y."/>
            <person name="Battail C."/>
            <person name="Shen J."/>
            <person name="Sidebottom C.H."/>
            <person name="Wang X."/>
            <person name="Canaguier A."/>
            <person name="Chauveau A."/>
            <person name="Berard A."/>
            <person name="Deniot G."/>
            <person name="Guan M."/>
            <person name="Liu Z."/>
            <person name="Sun F."/>
            <person name="Lim Y.P."/>
            <person name="Lyons E."/>
            <person name="Town C.D."/>
            <person name="Bancroft I."/>
            <person name="Wang X."/>
            <person name="Meng J."/>
            <person name="Ma J."/>
            <person name="Pires J.C."/>
            <person name="King G.J."/>
            <person name="Brunel D."/>
            <person name="Delourme R."/>
            <person name="Renard M."/>
            <person name="Aury J.M."/>
            <person name="Adams K.L."/>
            <person name="Batley J."/>
            <person name="Snowdon R.J."/>
            <person name="Tost J."/>
            <person name="Edwards D."/>
            <person name="Zhou Y."/>
            <person name="Hua W."/>
            <person name="Sharpe A.G."/>
            <person name="Paterson A.H."/>
            <person name="Guan C."/>
            <person name="Wincker P."/>
        </authorList>
    </citation>
    <scope>NUCLEOTIDE SEQUENCE [LARGE SCALE GENOMIC DNA]</scope>
    <source>
        <strain evidence="3">cv. Darmor-bzh</strain>
    </source>
</reference>
<dbReference type="PaxDb" id="3708-A0A078F6N5"/>
<evidence type="ECO:0000313" key="3">
    <source>
        <dbReference type="Proteomes" id="UP000028999"/>
    </source>
</evidence>
<feature type="domain" description="Replication protein A 70 kDa DNA-binding subunit B/D first OB fold" evidence="1">
    <location>
        <begin position="175"/>
        <end position="275"/>
    </location>
</feature>
<evidence type="ECO:0000259" key="1">
    <source>
        <dbReference type="Pfam" id="PF02721"/>
    </source>
</evidence>
<dbReference type="PANTHER" id="PTHR47165:SF4">
    <property type="entry name" value="OS03G0429900 PROTEIN"/>
    <property type="match status" value="1"/>
</dbReference>
<dbReference type="PANTHER" id="PTHR47165">
    <property type="entry name" value="OS03G0429900 PROTEIN"/>
    <property type="match status" value="1"/>
</dbReference>
<dbReference type="Gene3D" id="2.40.50.140">
    <property type="entry name" value="Nucleic acid-binding proteins"/>
    <property type="match status" value="1"/>
</dbReference>
<accession>A0A078F6N5</accession>
<dbReference type="GO" id="GO:0043047">
    <property type="term" value="F:single-stranded telomeric DNA binding"/>
    <property type="evidence" value="ECO:0000318"/>
    <property type="project" value="GO_Central"/>
</dbReference>
<keyword evidence="3" id="KW-1185">Reference proteome</keyword>
<protein>
    <submittedName>
        <fullName evidence="2">BnaC05g26900D protein</fullName>
    </submittedName>
</protein>
<gene>
    <name evidence="2" type="primary">BnaC05g26900D</name>
    <name evidence="2" type="ORF">GSBRNA2T00124240001</name>
</gene>
<organism evidence="2 3">
    <name type="scientific">Brassica napus</name>
    <name type="common">Rape</name>
    <dbReference type="NCBI Taxonomy" id="3708"/>
    <lineage>
        <taxon>Eukaryota</taxon>
        <taxon>Viridiplantae</taxon>
        <taxon>Streptophyta</taxon>
        <taxon>Embryophyta</taxon>
        <taxon>Tracheophyta</taxon>
        <taxon>Spermatophyta</taxon>
        <taxon>Magnoliopsida</taxon>
        <taxon>eudicotyledons</taxon>
        <taxon>Gunneridae</taxon>
        <taxon>Pentapetalae</taxon>
        <taxon>rosids</taxon>
        <taxon>malvids</taxon>
        <taxon>Brassicales</taxon>
        <taxon>Brassicaceae</taxon>
        <taxon>Brassiceae</taxon>
        <taxon>Brassica</taxon>
    </lineage>
</organism>
<dbReference type="InterPro" id="IPR012340">
    <property type="entry name" value="NA-bd_OB-fold"/>
</dbReference>
<dbReference type="EMBL" id="LK031977">
    <property type="protein sequence ID" value="CDY07328.1"/>
    <property type="molecule type" value="Genomic_DNA"/>
</dbReference>
<dbReference type="AlphaFoldDB" id="A0A078F6N5"/>
<dbReference type="GO" id="GO:0006260">
    <property type="term" value="P:DNA replication"/>
    <property type="evidence" value="ECO:0000318"/>
    <property type="project" value="GO_Central"/>
</dbReference>
<dbReference type="GO" id="GO:0007004">
    <property type="term" value="P:telomere maintenance via telomerase"/>
    <property type="evidence" value="ECO:0000318"/>
    <property type="project" value="GO_Central"/>
</dbReference>
<dbReference type="Proteomes" id="UP000028999">
    <property type="component" value="Unassembled WGS sequence"/>
</dbReference>
<dbReference type="GO" id="GO:0005662">
    <property type="term" value="C:DNA replication factor A complex"/>
    <property type="evidence" value="ECO:0000318"/>
    <property type="project" value="GO_Central"/>
</dbReference>
<dbReference type="SUPFAM" id="SSF50249">
    <property type="entry name" value="Nucleic acid-binding proteins"/>
    <property type="match status" value="1"/>
</dbReference>